<comment type="similarity">
    <text evidence="1">Belongs to the cyclin family.</text>
</comment>
<evidence type="ECO:0000259" key="3">
    <source>
        <dbReference type="SMART" id="SM00385"/>
    </source>
</evidence>
<dbReference type="Gene3D" id="1.10.472.10">
    <property type="entry name" value="Cyclin-like"/>
    <property type="match status" value="2"/>
</dbReference>
<dbReference type="InterPro" id="IPR006671">
    <property type="entry name" value="Cyclin_N"/>
</dbReference>
<dbReference type="PANTHER" id="PTHR10177">
    <property type="entry name" value="CYCLINS"/>
    <property type="match status" value="1"/>
</dbReference>
<protein>
    <recommendedName>
        <fullName evidence="3">Cyclin-like domain-containing protein</fullName>
    </recommendedName>
</protein>
<dbReference type="InterPro" id="IPR039361">
    <property type="entry name" value="Cyclin"/>
</dbReference>
<dbReference type="FunFam" id="1.10.472.10:FF:000093">
    <property type="entry name" value="Predicted protein"/>
    <property type="match status" value="1"/>
</dbReference>
<name>A0A7S2WJA6_9STRA</name>
<dbReference type="EMBL" id="HBHI01023785">
    <property type="protein sequence ID" value="CAD9690112.1"/>
    <property type="molecule type" value="Transcribed_RNA"/>
</dbReference>
<evidence type="ECO:0000256" key="2">
    <source>
        <dbReference type="SAM" id="MobiDB-lite"/>
    </source>
</evidence>
<dbReference type="SUPFAM" id="SSF47954">
    <property type="entry name" value="Cyclin-like"/>
    <property type="match status" value="2"/>
</dbReference>
<keyword evidence="1" id="KW-0195">Cyclin</keyword>
<reference evidence="4" key="1">
    <citation type="submission" date="2021-01" db="EMBL/GenBank/DDBJ databases">
        <authorList>
            <person name="Corre E."/>
            <person name="Pelletier E."/>
            <person name="Niang G."/>
            <person name="Scheremetjew M."/>
            <person name="Finn R."/>
            <person name="Kale V."/>
            <person name="Holt S."/>
            <person name="Cochrane G."/>
            <person name="Meng A."/>
            <person name="Brown T."/>
            <person name="Cohen L."/>
        </authorList>
    </citation>
    <scope>NUCLEOTIDE SEQUENCE</scope>
    <source>
        <strain evidence="4">CCMP1452</strain>
    </source>
</reference>
<dbReference type="InterPro" id="IPR013763">
    <property type="entry name" value="Cyclin-like_dom"/>
</dbReference>
<feature type="domain" description="Cyclin-like" evidence="3">
    <location>
        <begin position="79"/>
        <end position="163"/>
    </location>
</feature>
<evidence type="ECO:0000313" key="4">
    <source>
        <dbReference type="EMBL" id="CAD9690112.1"/>
    </source>
</evidence>
<sequence length="325" mass="37592">MLSSEIILSDLPERFSVLRHQEDNLYRYPDYLSPKFQEEQWQQCTQKENTKSNIFTSELESSSSSSSGVNEVWREKICEWSYQVVDHFDFSRETVDVSISYLDRFLASRPVNKKVFQLAAMTCLYLAVKLYEPGMLRPSSLVELSRGFFTEDHVTAMEESILRALSWHLHPPTYLSFVREFLLLIQTSCCSSSEYRAIVENARFLTELGVCDYFFVTRKPSSVALACLLNAFESIRTINARETIYRRFTQDVRDVAGLDCFDDEVEDCRARLREIFVHGGYKKQEIVGMLDRFGNTSPVCVSDTNQQNGTKYQTDDEIQRTSLSS</sequence>
<dbReference type="InterPro" id="IPR036915">
    <property type="entry name" value="Cyclin-like_sf"/>
</dbReference>
<evidence type="ECO:0000256" key="1">
    <source>
        <dbReference type="RuleBase" id="RU000383"/>
    </source>
</evidence>
<dbReference type="Pfam" id="PF00134">
    <property type="entry name" value="Cyclin_N"/>
    <property type="match status" value="1"/>
</dbReference>
<accession>A0A7S2WJA6</accession>
<proteinExistence type="inferred from homology"/>
<gene>
    <name evidence="4" type="ORF">EANT1437_LOCUS12217</name>
</gene>
<organism evidence="4">
    <name type="scientific">Eucampia antarctica</name>
    <dbReference type="NCBI Taxonomy" id="49252"/>
    <lineage>
        <taxon>Eukaryota</taxon>
        <taxon>Sar</taxon>
        <taxon>Stramenopiles</taxon>
        <taxon>Ochrophyta</taxon>
        <taxon>Bacillariophyta</taxon>
        <taxon>Mediophyceae</taxon>
        <taxon>Biddulphiophycidae</taxon>
        <taxon>Hemiaulales</taxon>
        <taxon>Hemiaulaceae</taxon>
        <taxon>Eucampia</taxon>
    </lineage>
</organism>
<dbReference type="SMART" id="SM00385">
    <property type="entry name" value="CYCLIN"/>
    <property type="match status" value="1"/>
</dbReference>
<feature type="region of interest" description="Disordered" evidence="2">
    <location>
        <begin position="304"/>
        <end position="325"/>
    </location>
</feature>
<dbReference type="AlphaFoldDB" id="A0A7S2WJA6"/>